<dbReference type="GO" id="GO:0008237">
    <property type="term" value="F:metallopeptidase activity"/>
    <property type="evidence" value="ECO:0007669"/>
    <property type="project" value="UniProtKB-KW"/>
</dbReference>
<dbReference type="PANTHER" id="PTHR46622:SF1">
    <property type="entry name" value="DNA-DEPENDENT METALLOPROTEASE WSS1"/>
    <property type="match status" value="1"/>
</dbReference>
<keyword evidence="2" id="KW-0482">Metalloprotease</keyword>
<dbReference type="Pfam" id="PF08325">
    <property type="entry name" value="WLM"/>
    <property type="match status" value="1"/>
</dbReference>
<sequence>MENRGWKVNKLTEFYPKDKYLLGLNINKTAEIKIRLRDHRNYDVFYTYEDLLGTLLHELTHIVRSPHDEEFYRILFKLKREAATLILKGYRGEGFYSEGKKLGPSNPFNSYRTGSSSLINGFPINRGIPKRLCGFQTNVSIVPSSFKKKMLEAAEKRYITSSALKSQEKTPSALISNLSLREKAALAAENRLAKLPKITKTTNKNNLSRTLNMNLAISYKKPGLVMPHILIP</sequence>
<dbReference type="PROSITE" id="PS51397">
    <property type="entry name" value="WLM"/>
    <property type="match status" value="1"/>
</dbReference>
<evidence type="ECO:0000259" key="1">
    <source>
        <dbReference type="PROSITE" id="PS51397"/>
    </source>
</evidence>
<dbReference type="OrthoDB" id="261960at2759"/>
<organism evidence="2 3">
    <name type="scientific">Smittium culicis</name>
    <dbReference type="NCBI Taxonomy" id="133412"/>
    <lineage>
        <taxon>Eukaryota</taxon>
        <taxon>Fungi</taxon>
        <taxon>Fungi incertae sedis</taxon>
        <taxon>Zoopagomycota</taxon>
        <taxon>Kickxellomycotina</taxon>
        <taxon>Harpellomycetes</taxon>
        <taxon>Harpellales</taxon>
        <taxon>Legeriomycetaceae</taxon>
        <taxon>Smittium</taxon>
    </lineage>
</organism>
<dbReference type="InterPro" id="IPR053000">
    <property type="entry name" value="WSS1-like_metalloprotease"/>
</dbReference>
<keyword evidence="2" id="KW-0378">Hydrolase</keyword>
<gene>
    <name evidence="2" type="ORF">AYI69_g6307</name>
</gene>
<evidence type="ECO:0000313" key="2">
    <source>
        <dbReference type="EMBL" id="OMJ20203.1"/>
    </source>
</evidence>
<dbReference type="InterPro" id="IPR013536">
    <property type="entry name" value="WLM_dom"/>
</dbReference>
<protein>
    <submittedName>
        <fullName evidence="2">DNA-dependent metalloprotease WSS1</fullName>
    </submittedName>
</protein>
<dbReference type="EMBL" id="LSSM01002821">
    <property type="protein sequence ID" value="OMJ20203.1"/>
    <property type="molecule type" value="Genomic_DNA"/>
</dbReference>
<comment type="caution">
    <text evidence="2">The sequence shown here is derived from an EMBL/GenBank/DDBJ whole genome shotgun (WGS) entry which is preliminary data.</text>
</comment>
<dbReference type="AlphaFoldDB" id="A0A1R1XZX2"/>
<keyword evidence="3" id="KW-1185">Reference proteome</keyword>
<proteinExistence type="predicted"/>
<name>A0A1R1XZX2_9FUNG</name>
<dbReference type="Proteomes" id="UP000187429">
    <property type="component" value="Unassembled WGS sequence"/>
</dbReference>
<dbReference type="PANTHER" id="PTHR46622">
    <property type="entry name" value="DNA-DEPENDENT METALLOPROTEASE WSS1"/>
    <property type="match status" value="1"/>
</dbReference>
<dbReference type="GO" id="GO:0005634">
    <property type="term" value="C:nucleus"/>
    <property type="evidence" value="ECO:0007669"/>
    <property type="project" value="TreeGrafter"/>
</dbReference>
<reference evidence="3" key="1">
    <citation type="submission" date="2017-01" db="EMBL/GenBank/DDBJ databases">
        <authorList>
            <person name="Wang Y."/>
            <person name="White M."/>
            <person name="Kvist S."/>
            <person name="Moncalvo J.-M."/>
        </authorList>
    </citation>
    <scope>NUCLEOTIDE SEQUENCE [LARGE SCALE GENOMIC DNA]</scope>
    <source>
        <strain evidence="3">ID-206-W2</strain>
    </source>
</reference>
<feature type="domain" description="WLM" evidence="1">
    <location>
        <begin position="1"/>
        <end position="193"/>
    </location>
</feature>
<dbReference type="GO" id="GO:0006281">
    <property type="term" value="P:DNA repair"/>
    <property type="evidence" value="ECO:0007669"/>
    <property type="project" value="TreeGrafter"/>
</dbReference>
<dbReference type="GO" id="GO:0006508">
    <property type="term" value="P:proteolysis"/>
    <property type="evidence" value="ECO:0007669"/>
    <property type="project" value="UniProtKB-KW"/>
</dbReference>
<accession>A0A1R1XZX2</accession>
<evidence type="ECO:0000313" key="3">
    <source>
        <dbReference type="Proteomes" id="UP000187429"/>
    </source>
</evidence>
<keyword evidence="2" id="KW-0645">Protease</keyword>